<dbReference type="InterPro" id="IPR011048">
    <property type="entry name" value="Haem_d1_sf"/>
</dbReference>
<dbReference type="InterPro" id="IPR015943">
    <property type="entry name" value="WD40/YVTN_repeat-like_dom_sf"/>
</dbReference>
<dbReference type="NCBIfam" id="TIGR02276">
    <property type="entry name" value="beta_rpt_yvtn"/>
    <property type="match status" value="1"/>
</dbReference>
<dbReference type="AlphaFoldDB" id="A0A5B8A2U3"/>
<evidence type="ECO:0000313" key="3">
    <source>
        <dbReference type="Proteomes" id="UP000305398"/>
    </source>
</evidence>
<proteinExistence type="predicted"/>
<reference evidence="2 3" key="1">
    <citation type="submission" date="2019-06" db="EMBL/GenBank/DDBJ databases">
        <authorList>
            <person name="Srinivasan S."/>
        </authorList>
    </citation>
    <scope>NUCLEOTIDE SEQUENCE [LARGE SCALE GENOMIC DNA]</scope>
    <source>
        <strain evidence="2 3">17J68-5</strain>
    </source>
</reference>
<dbReference type="Gene3D" id="2.130.10.10">
    <property type="entry name" value="YVTN repeat-like/Quinoprotein amine dehydrogenase"/>
    <property type="match status" value="2"/>
</dbReference>
<feature type="signal peptide" evidence="1">
    <location>
        <begin position="1"/>
        <end position="19"/>
    </location>
</feature>
<sequence>MKSFLSFLLLGGCAVAAQAQTKPATASKAASYHLLQTTTVGGEGGWDYLAVDPVAQRLYLSHATQVEVLDLHTHQKAGVISNTPGVHGIAPVPKLGRGYITNGRSNTVTVFDLNTLKETASLPTGTKPDAVFYDEYSGRVFVFNNGGASATVIDAATDKVVGTVALGGAPEAGVSDGKGQVFVNLEDTNEIVVFDAKTLAVKHRWSVAPGEEPSGLAFDRAHHRLFSVCGNGKAIVLDSESGKVVAQVPIGKGVDGAVFDEAAQAAITSNGEGTLTVIHEDSPARFRTETIASARGARTIAIDPTTHHLFLSTAQYGATPAPTTETPRPRPSIVPGTFQVLEFGR</sequence>
<accession>A0A5B8A2U3</accession>
<dbReference type="PANTHER" id="PTHR47197:SF3">
    <property type="entry name" value="DIHYDRO-HEME D1 DEHYDROGENASE"/>
    <property type="match status" value="1"/>
</dbReference>
<feature type="chain" id="PRO_5022720491" evidence="1">
    <location>
        <begin position="20"/>
        <end position="345"/>
    </location>
</feature>
<dbReference type="Proteomes" id="UP000305398">
    <property type="component" value="Chromosome"/>
</dbReference>
<keyword evidence="1" id="KW-0732">Signal</keyword>
<organism evidence="2 3">
    <name type="scientific">Hymenobacter jejuensis</name>
    <dbReference type="NCBI Taxonomy" id="2502781"/>
    <lineage>
        <taxon>Bacteria</taxon>
        <taxon>Pseudomonadati</taxon>
        <taxon>Bacteroidota</taxon>
        <taxon>Cytophagia</taxon>
        <taxon>Cytophagales</taxon>
        <taxon>Hymenobacteraceae</taxon>
        <taxon>Hymenobacter</taxon>
    </lineage>
</organism>
<dbReference type="InterPro" id="IPR011964">
    <property type="entry name" value="YVTN_b-propeller_repeat"/>
</dbReference>
<keyword evidence="3" id="KW-1185">Reference proteome</keyword>
<protein>
    <submittedName>
        <fullName evidence="2">YncE family protein</fullName>
    </submittedName>
</protein>
<dbReference type="InterPro" id="IPR051200">
    <property type="entry name" value="Host-pathogen_enzymatic-act"/>
</dbReference>
<gene>
    <name evidence="2" type="ORF">FHG12_17200</name>
</gene>
<dbReference type="PANTHER" id="PTHR47197">
    <property type="entry name" value="PROTEIN NIRF"/>
    <property type="match status" value="1"/>
</dbReference>
<dbReference type="KEGG" id="hyj:FHG12_17200"/>
<dbReference type="EMBL" id="CP040896">
    <property type="protein sequence ID" value="QDA61724.1"/>
    <property type="molecule type" value="Genomic_DNA"/>
</dbReference>
<dbReference type="RefSeq" id="WP_139516898.1">
    <property type="nucleotide sequence ID" value="NZ_CP040896.1"/>
</dbReference>
<evidence type="ECO:0000256" key="1">
    <source>
        <dbReference type="SAM" id="SignalP"/>
    </source>
</evidence>
<name>A0A5B8A2U3_9BACT</name>
<dbReference type="OrthoDB" id="7187796at2"/>
<evidence type="ECO:0000313" key="2">
    <source>
        <dbReference type="EMBL" id="QDA61724.1"/>
    </source>
</evidence>
<dbReference type="SUPFAM" id="SSF51004">
    <property type="entry name" value="C-terminal (heme d1) domain of cytochrome cd1-nitrite reductase"/>
    <property type="match status" value="1"/>
</dbReference>